<dbReference type="Pfam" id="PF05347">
    <property type="entry name" value="Complex1_LYR"/>
    <property type="match status" value="1"/>
</dbReference>
<evidence type="ECO:0000256" key="1">
    <source>
        <dbReference type="ARBA" id="ARBA00009508"/>
    </source>
</evidence>
<keyword evidence="4" id="KW-1185">Reference proteome</keyword>
<evidence type="ECO:0000313" key="4">
    <source>
        <dbReference type="Proteomes" id="UP000242875"/>
    </source>
</evidence>
<dbReference type="InterPro" id="IPR052000">
    <property type="entry name" value="ETFRF1"/>
</dbReference>
<dbReference type="OrthoDB" id="10258445at2759"/>
<dbReference type="GO" id="GO:0022904">
    <property type="term" value="P:respiratory electron transport chain"/>
    <property type="evidence" value="ECO:0007669"/>
    <property type="project" value="TreeGrafter"/>
</dbReference>
<comment type="caution">
    <text evidence="3">The sequence shown here is derived from an EMBL/GenBank/DDBJ whole genome shotgun (WGS) entry which is preliminary data.</text>
</comment>
<feature type="domain" description="Complex 1 LYR protein" evidence="2">
    <location>
        <begin position="6"/>
        <end position="57"/>
    </location>
</feature>
<evidence type="ECO:0000259" key="2">
    <source>
        <dbReference type="Pfam" id="PF05347"/>
    </source>
</evidence>
<gene>
    <name evidence="3" type="ORF">BZG36_05676</name>
</gene>
<proteinExistence type="inferred from homology"/>
<protein>
    <recommendedName>
        <fullName evidence="2">Complex 1 LYR protein domain-containing protein</fullName>
    </recommendedName>
</protein>
<organism evidence="3 4">
    <name type="scientific">Bifiguratus adelaidae</name>
    <dbReference type="NCBI Taxonomy" id="1938954"/>
    <lineage>
        <taxon>Eukaryota</taxon>
        <taxon>Fungi</taxon>
        <taxon>Fungi incertae sedis</taxon>
        <taxon>Mucoromycota</taxon>
        <taxon>Mucoromycotina</taxon>
        <taxon>Endogonomycetes</taxon>
        <taxon>Endogonales</taxon>
        <taxon>Endogonales incertae sedis</taxon>
        <taxon>Bifiguratus</taxon>
    </lineage>
</organism>
<dbReference type="CDD" id="cd20265">
    <property type="entry name" value="Complex1_LYR_ETFRF1_LYRM5"/>
    <property type="match status" value="1"/>
</dbReference>
<dbReference type="AlphaFoldDB" id="A0A261XSS9"/>
<reference evidence="3 4" key="1">
    <citation type="journal article" date="2017" name="Mycologia">
        <title>Bifiguratus adelaidae, gen. et sp. nov., a new member of Mucoromycotina in endophytic and soil-dwelling habitats.</title>
        <authorList>
            <person name="Torres-Cruz T.J."/>
            <person name="Billingsley Tobias T.L."/>
            <person name="Almatruk M."/>
            <person name="Hesse C."/>
            <person name="Kuske C.R."/>
            <person name="Desiro A."/>
            <person name="Benucci G.M."/>
            <person name="Bonito G."/>
            <person name="Stajich J.E."/>
            <person name="Dunlap C."/>
            <person name="Arnold A.E."/>
            <person name="Porras-Alfaro A."/>
        </authorList>
    </citation>
    <scope>NUCLEOTIDE SEQUENCE [LARGE SCALE GENOMIC DNA]</scope>
    <source>
        <strain evidence="3 4">AZ0501</strain>
    </source>
</reference>
<dbReference type="EMBL" id="MVBO01000384">
    <property type="protein sequence ID" value="OZJ01415.1"/>
    <property type="molecule type" value="Genomic_DNA"/>
</dbReference>
<accession>A0A261XSS9</accession>
<name>A0A261XSS9_9FUNG</name>
<dbReference type="GO" id="GO:0090324">
    <property type="term" value="P:negative regulation of oxidative phosphorylation"/>
    <property type="evidence" value="ECO:0007669"/>
    <property type="project" value="InterPro"/>
</dbReference>
<evidence type="ECO:0000313" key="3">
    <source>
        <dbReference type="EMBL" id="OZJ01415.1"/>
    </source>
</evidence>
<comment type="similarity">
    <text evidence="1">Belongs to the complex I LYR family.</text>
</comment>
<dbReference type="PANTHER" id="PTHR21024:SF0">
    <property type="entry name" value="ELECTRON TRANSFER FLAVOPROTEIN REGULATORY FACTOR 1"/>
    <property type="match status" value="1"/>
</dbReference>
<dbReference type="InterPro" id="IPR008011">
    <property type="entry name" value="Complex1_LYR_dom"/>
</dbReference>
<dbReference type="Proteomes" id="UP000242875">
    <property type="component" value="Unassembled WGS sequence"/>
</dbReference>
<sequence length="104" mass="12523">MSQRGKVIALYKQLVYLGREYPLGYEEFFRPRLKAAFLKKRDLKDTEEIDKAIRMGEYIVKGNFLLLLSIPTWLRVANEQRLELEAMYFLRKYRAMKQRYAPPE</sequence>
<dbReference type="GO" id="GO:0005739">
    <property type="term" value="C:mitochondrion"/>
    <property type="evidence" value="ECO:0007669"/>
    <property type="project" value="TreeGrafter"/>
</dbReference>
<dbReference type="InterPro" id="IPR045296">
    <property type="entry name" value="Complex1_LYR_ETFRF1_LYRM5"/>
</dbReference>
<dbReference type="PANTHER" id="PTHR21024">
    <property type="entry name" value="GROWTH HORMONE-INDUCIBLE SOLUBLE PROTEIN-RELATED"/>
    <property type="match status" value="1"/>
</dbReference>